<evidence type="ECO:0000256" key="4">
    <source>
        <dbReference type="ARBA" id="ARBA00022982"/>
    </source>
</evidence>
<dbReference type="PANTHER" id="PTHR19384:SF128">
    <property type="entry name" value="NADPH OXIDOREDUCTASE A"/>
    <property type="match status" value="1"/>
</dbReference>
<dbReference type="EMBL" id="BSPO01000002">
    <property type="protein sequence ID" value="GLS82730.1"/>
    <property type="molecule type" value="Genomic_DNA"/>
</dbReference>
<dbReference type="InterPro" id="IPR008254">
    <property type="entry name" value="Flavodoxin/NO_synth"/>
</dbReference>
<accession>A0AA37WXM8</accession>
<dbReference type="GO" id="GO:0005829">
    <property type="term" value="C:cytosol"/>
    <property type="evidence" value="ECO:0007669"/>
    <property type="project" value="TreeGrafter"/>
</dbReference>
<dbReference type="Pfam" id="PF00258">
    <property type="entry name" value="Flavodoxin_1"/>
    <property type="match status" value="1"/>
</dbReference>
<dbReference type="PROSITE" id="PS50902">
    <property type="entry name" value="FLAVODOXIN_LIKE"/>
    <property type="match status" value="1"/>
</dbReference>
<dbReference type="GO" id="GO:0010181">
    <property type="term" value="F:FMN binding"/>
    <property type="evidence" value="ECO:0007669"/>
    <property type="project" value="InterPro"/>
</dbReference>
<dbReference type="InterPro" id="IPR001094">
    <property type="entry name" value="Flavdoxin-like"/>
</dbReference>
<feature type="domain" description="Flavodoxin-like" evidence="5">
    <location>
        <begin position="4"/>
        <end position="148"/>
    </location>
</feature>
<proteinExistence type="predicted"/>
<dbReference type="PRINTS" id="PR00369">
    <property type="entry name" value="FLAVODOXIN"/>
</dbReference>
<dbReference type="AlphaFoldDB" id="A0AA37WXM8"/>
<dbReference type="NCBIfam" id="NF005989">
    <property type="entry name" value="PRK08105.1"/>
    <property type="match status" value="1"/>
</dbReference>
<comment type="caution">
    <text evidence="6">The sequence shown here is derived from an EMBL/GenBank/DDBJ whole genome shotgun (WGS) entry which is preliminary data.</text>
</comment>
<dbReference type="InterPro" id="IPR029039">
    <property type="entry name" value="Flavoprotein-like_sf"/>
</dbReference>
<keyword evidence="7" id="KW-1185">Reference proteome</keyword>
<dbReference type="GO" id="GO:0050660">
    <property type="term" value="F:flavin adenine dinucleotide binding"/>
    <property type="evidence" value="ECO:0007669"/>
    <property type="project" value="TreeGrafter"/>
</dbReference>
<comment type="cofactor">
    <cofactor evidence="1">
        <name>FMN</name>
        <dbReference type="ChEBI" id="CHEBI:58210"/>
    </cofactor>
</comment>
<keyword evidence="4" id="KW-0813">Transport</keyword>
<sequence>MNRVTLVYGTVYGSAESVAESLEAYFIEQGLTTSLIEEATIDDITQLSPQEDLLIVITSTTGQGDLPETIYPLHQQLSEQFPLLNGLPFKVVALGDSSYTDSYCGAGQKMQTLLEELQGKPLSSMLAIDSLETMEPEQDALAWAQSFIEQRHDASVA</sequence>
<keyword evidence="3" id="KW-0288">FMN</keyword>
<keyword evidence="4" id="KW-0249">Electron transport</keyword>
<evidence type="ECO:0000259" key="5">
    <source>
        <dbReference type="PROSITE" id="PS50902"/>
    </source>
</evidence>
<dbReference type="GO" id="GO:0016491">
    <property type="term" value="F:oxidoreductase activity"/>
    <property type="evidence" value="ECO:0007669"/>
    <property type="project" value="TreeGrafter"/>
</dbReference>
<dbReference type="RefSeq" id="WP_095498853.1">
    <property type="nucleotide sequence ID" value="NZ_BSPO01000002.1"/>
</dbReference>
<dbReference type="Gene3D" id="3.40.50.360">
    <property type="match status" value="1"/>
</dbReference>
<evidence type="ECO:0000256" key="1">
    <source>
        <dbReference type="ARBA" id="ARBA00001917"/>
    </source>
</evidence>
<gene>
    <name evidence="6" type="primary">yqcA</name>
    <name evidence="6" type="ORF">GCM10007894_07070</name>
</gene>
<evidence type="ECO:0000313" key="6">
    <source>
        <dbReference type="EMBL" id="GLS82730.1"/>
    </source>
</evidence>
<dbReference type="Proteomes" id="UP001157439">
    <property type="component" value="Unassembled WGS sequence"/>
</dbReference>
<dbReference type="PANTHER" id="PTHR19384">
    <property type="entry name" value="NITRIC OXIDE SYNTHASE-RELATED"/>
    <property type="match status" value="1"/>
</dbReference>
<name>A0AA37WXM8_9GAMM</name>
<keyword evidence="2" id="KW-0285">Flavoprotein</keyword>
<reference evidence="6 7" key="1">
    <citation type="journal article" date="2014" name="Int. J. Syst. Evol. Microbiol.">
        <title>Complete genome sequence of Corynebacterium casei LMG S-19264T (=DSM 44701T), isolated from a smear-ripened cheese.</title>
        <authorList>
            <consortium name="US DOE Joint Genome Institute (JGI-PGF)"/>
            <person name="Walter F."/>
            <person name="Albersmeier A."/>
            <person name="Kalinowski J."/>
            <person name="Ruckert C."/>
        </authorList>
    </citation>
    <scope>NUCLEOTIDE SEQUENCE [LARGE SCALE GENOMIC DNA]</scope>
    <source>
        <strain evidence="6 7">NBRC 112785</strain>
    </source>
</reference>
<evidence type="ECO:0000256" key="2">
    <source>
        <dbReference type="ARBA" id="ARBA00022630"/>
    </source>
</evidence>
<evidence type="ECO:0000256" key="3">
    <source>
        <dbReference type="ARBA" id="ARBA00022643"/>
    </source>
</evidence>
<dbReference type="SUPFAM" id="SSF52218">
    <property type="entry name" value="Flavoproteins"/>
    <property type="match status" value="1"/>
</dbReference>
<protein>
    <submittedName>
        <fullName evidence="6">Flavodoxin</fullName>
    </submittedName>
</protein>
<evidence type="ECO:0000313" key="7">
    <source>
        <dbReference type="Proteomes" id="UP001157439"/>
    </source>
</evidence>
<organism evidence="6 7">
    <name type="scientific">Paraferrimonas haliotis</name>
    <dbReference type="NCBI Taxonomy" id="2013866"/>
    <lineage>
        <taxon>Bacteria</taxon>
        <taxon>Pseudomonadati</taxon>
        <taxon>Pseudomonadota</taxon>
        <taxon>Gammaproteobacteria</taxon>
        <taxon>Alteromonadales</taxon>
        <taxon>Ferrimonadaceae</taxon>
        <taxon>Paraferrimonas</taxon>
    </lineage>
</organism>